<name>I3ZYI0_ORNRL</name>
<evidence type="ECO:0000313" key="2">
    <source>
        <dbReference type="Proteomes" id="UP000006051"/>
    </source>
</evidence>
<dbReference type="EMBL" id="CP003283">
    <property type="protein sequence ID" value="AFL96764.1"/>
    <property type="molecule type" value="Genomic_DNA"/>
</dbReference>
<dbReference type="InterPro" id="IPR007298">
    <property type="entry name" value="Cu-R_lipoprotein_NlpE"/>
</dbReference>
<dbReference type="AlphaFoldDB" id="I3ZYI0"/>
<keyword evidence="2" id="KW-1185">Reference proteome</keyword>
<dbReference type="Pfam" id="PF04170">
    <property type="entry name" value="NlpE"/>
    <property type="match status" value="1"/>
</dbReference>
<reference evidence="1 2" key="1">
    <citation type="submission" date="2012-06" db="EMBL/GenBank/DDBJ databases">
        <title>The complete genome of Ornithobacterium rhinotracheale DSM 15997.</title>
        <authorList>
            <consortium name="US DOE Joint Genome Institute (JGI-PGF)"/>
            <person name="Lucas S."/>
            <person name="Copeland A."/>
            <person name="Lapidus A."/>
            <person name="Goodwin L."/>
            <person name="Pitluck S."/>
            <person name="Peters L."/>
            <person name="Mikhailova N."/>
            <person name="Teshima H."/>
            <person name="Kyrpides N."/>
            <person name="Mavromatis K."/>
            <person name="Pagani I."/>
            <person name="Ivanova N."/>
            <person name="Ovchinnikova G."/>
            <person name="Zeytun A."/>
            <person name="Detter J.C."/>
            <person name="Han C."/>
            <person name="Land M."/>
            <person name="Hauser L."/>
            <person name="Markowitz V."/>
            <person name="Cheng J.-F."/>
            <person name="Hugenholtz P."/>
            <person name="Woyke T."/>
            <person name="Wu D."/>
            <person name="Lang E."/>
            <person name="Kopitz M."/>
            <person name="Brambilla E."/>
            <person name="Klenk H.-P."/>
            <person name="Eisen J.A."/>
        </authorList>
    </citation>
    <scope>NUCLEOTIDE SEQUENCE [LARGE SCALE GENOMIC DNA]</scope>
    <source>
        <strain evidence="2">ATCC 51463 / DSM 15997 / CCUG 23171 / LMG 9086</strain>
    </source>
</reference>
<accession>I3ZYI0</accession>
<dbReference type="STRING" id="867902.Ornrh_0563"/>
<dbReference type="HOGENOM" id="CLU_1823423_0_0_10"/>
<protein>
    <submittedName>
        <fullName evidence="1">Putative lipoprotein NlpE involved in copper resistance</fullName>
    </submittedName>
</protein>
<dbReference type="Proteomes" id="UP000006051">
    <property type="component" value="Chromosome"/>
</dbReference>
<gene>
    <name evidence="1" type="ordered locus">Ornrh_0563</name>
</gene>
<dbReference type="Gene3D" id="2.40.128.640">
    <property type="match status" value="1"/>
</dbReference>
<sequence length="159" mass="17786">MALAYSLILRESVIIYESMKNFMIICLMGFFLLATACKTTHKEVIVTKSGEIIVSPEGSIFDINPNSFFGTYIGLRPCSCCAEGVKSVLTLKGDSSYLLKEDRKHKSKVTSGYYSIENNIITLDDNLAFRINGNQLYYLSPENSNKSKDAPTFILNKIK</sequence>
<dbReference type="KEGG" id="orh:Ornrh_0563"/>
<organism evidence="1 2">
    <name type="scientific">Ornithobacterium rhinotracheale (strain ATCC 51463 / DSM 15997 / CCUG 23171 / CIP 104009 / LMG 9086)</name>
    <dbReference type="NCBI Taxonomy" id="867902"/>
    <lineage>
        <taxon>Bacteria</taxon>
        <taxon>Pseudomonadati</taxon>
        <taxon>Bacteroidota</taxon>
        <taxon>Flavobacteriia</taxon>
        <taxon>Flavobacteriales</taxon>
        <taxon>Weeksellaceae</taxon>
        <taxon>Ornithobacterium</taxon>
    </lineage>
</organism>
<evidence type="ECO:0000313" key="1">
    <source>
        <dbReference type="EMBL" id="AFL96764.1"/>
    </source>
</evidence>
<proteinExistence type="predicted"/>
<keyword evidence="1" id="KW-0449">Lipoprotein</keyword>